<comment type="similarity">
    <text evidence="2">Belongs to the NCF2/NOXA1 family.</text>
</comment>
<dbReference type="PANTHER" id="PTHR15175">
    <property type="entry name" value="NEUTROPHIL CYTOSOLIC FACTOR 2, NEUTROPHIL NADPH OXIDASE FACTOR 2"/>
    <property type="match status" value="1"/>
</dbReference>
<name>A0A427YD90_9TREE</name>
<dbReference type="PANTHER" id="PTHR15175:SF0">
    <property type="entry name" value="SH3 DOMAIN-CONTAINING PROTEIN C23A1.17"/>
    <property type="match status" value="1"/>
</dbReference>
<feature type="compositionally biased region" description="Polar residues" evidence="7">
    <location>
        <begin position="237"/>
        <end position="269"/>
    </location>
</feature>
<evidence type="ECO:0000256" key="1">
    <source>
        <dbReference type="ARBA" id="ARBA00004496"/>
    </source>
</evidence>
<feature type="region of interest" description="Disordered" evidence="7">
    <location>
        <begin position="349"/>
        <end position="374"/>
    </location>
</feature>
<evidence type="ECO:0000256" key="3">
    <source>
        <dbReference type="ARBA" id="ARBA00022443"/>
    </source>
</evidence>
<feature type="region of interest" description="Disordered" evidence="7">
    <location>
        <begin position="218"/>
        <end position="331"/>
    </location>
</feature>
<evidence type="ECO:0000256" key="7">
    <source>
        <dbReference type="SAM" id="MobiDB-lite"/>
    </source>
</evidence>
<dbReference type="PROSITE" id="PS51745">
    <property type="entry name" value="PB1"/>
    <property type="match status" value="1"/>
</dbReference>
<keyword evidence="6" id="KW-0802">TPR repeat</keyword>
<dbReference type="FunFam" id="1.25.40.10:FF:000017">
    <property type="entry name" value="NADPH oxidase regulator NoxR"/>
    <property type="match status" value="1"/>
</dbReference>
<feature type="compositionally biased region" description="Low complexity" evidence="7">
    <location>
        <begin position="418"/>
        <end position="437"/>
    </location>
</feature>
<dbReference type="InterPro" id="IPR053793">
    <property type="entry name" value="PB1-like"/>
</dbReference>
<feature type="compositionally biased region" description="Basic and acidic residues" evidence="7">
    <location>
        <begin position="364"/>
        <end position="374"/>
    </location>
</feature>
<dbReference type="EMBL" id="RSCD01000015">
    <property type="protein sequence ID" value="RSH89090.1"/>
    <property type="molecule type" value="Genomic_DNA"/>
</dbReference>
<evidence type="ECO:0000313" key="10">
    <source>
        <dbReference type="Proteomes" id="UP000279259"/>
    </source>
</evidence>
<dbReference type="Proteomes" id="UP000279259">
    <property type="component" value="Unassembled WGS sequence"/>
</dbReference>
<dbReference type="InterPro" id="IPR000270">
    <property type="entry name" value="PB1_dom"/>
</dbReference>
<organism evidence="9 10">
    <name type="scientific">Saitozyma podzolica</name>
    <dbReference type="NCBI Taxonomy" id="1890683"/>
    <lineage>
        <taxon>Eukaryota</taxon>
        <taxon>Fungi</taxon>
        <taxon>Dikarya</taxon>
        <taxon>Basidiomycota</taxon>
        <taxon>Agaricomycotina</taxon>
        <taxon>Tremellomycetes</taxon>
        <taxon>Tremellales</taxon>
        <taxon>Trimorphomycetaceae</taxon>
        <taxon>Saitozyma</taxon>
    </lineage>
</organism>
<dbReference type="GO" id="GO:0005737">
    <property type="term" value="C:cytoplasm"/>
    <property type="evidence" value="ECO:0007669"/>
    <property type="project" value="UniProtKB-SubCell"/>
</dbReference>
<dbReference type="InterPro" id="IPR011990">
    <property type="entry name" value="TPR-like_helical_dom_sf"/>
</dbReference>
<evidence type="ECO:0000313" key="9">
    <source>
        <dbReference type="EMBL" id="RSH89090.1"/>
    </source>
</evidence>
<dbReference type="SUPFAM" id="SSF48452">
    <property type="entry name" value="TPR-like"/>
    <property type="match status" value="1"/>
</dbReference>
<protein>
    <recommendedName>
        <fullName evidence="8">PB1 domain-containing protein</fullName>
    </recommendedName>
</protein>
<dbReference type="SMART" id="SM00028">
    <property type="entry name" value="TPR"/>
    <property type="match status" value="3"/>
</dbReference>
<dbReference type="InterPro" id="IPR019734">
    <property type="entry name" value="TPR_rpt"/>
</dbReference>
<feature type="compositionally biased region" description="Polar residues" evidence="7">
    <location>
        <begin position="309"/>
        <end position="327"/>
    </location>
</feature>
<evidence type="ECO:0000256" key="2">
    <source>
        <dbReference type="ARBA" id="ARBA00008051"/>
    </source>
</evidence>
<dbReference type="InterPro" id="IPR051864">
    <property type="entry name" value="NCF2_NOXA1"/>
</dbReference>
<dbReference type="STRING" id="1890683.A0A427YD90"/>
<sequence length="577" mass="61360">MSLKAELSTWATALKAYDAQDFPASLAEFGRIADTSKINWNIGIIHATLGEHQSAVEWFARAVAMDGFLTVGYMQMGVSNFMLGQYTAALKDFDDALLYMRGNQTINYEQLGLSFQLHSAEILFNCGLAKIYLGQVDAGLADLSEAAGQKVLPEHGVIDDAIRDRGADYNVFSVPVGVLFKPAPGKLKNLEARDYMGKAVLVAASDASETYTTFTGLTRLQRGQTPTGAPLDASHPLNRSATLSTSRQADQNPSRLSRSNTFAATSSLTPLRPVMSSASPASASVSTSSPASGFTERALPGRPTPARALTTSMTQSVRESIPMSNEPPTLPLKLDTIKSTGCPSAKAYGGGGFGAASPPTEILRTPDERVDGGRGRSLRVTELYDDYYKSAGAYDEDIPELPPIGGKKIEAWAKKTAAAGPPSSFPPSYTSSPPESSGKGGLGLTRGPSNASRRGFGLARSESRVGTNAESRYDDDGSDAGSFYDMVKIRVKVHVGETTRGMSILPTDSHATFVTALSSKFPQLAARSSTGNVSVRFRDEDGDMVSLVDEGDFEAAVDVARVMAKGRAEGKLELWVD</sequence>
<feature type="compositionally biased region" description="Low complexity" evidence="7">
    <location>
        <begin position="276"/>
        <end position="292"/>
    </location>
</feature>
<comment type="subcellular location">
    <subcellularLocation>
        <location evidence="1">Cytoplasm</location>
    </subcellularLocation>
</comment>
<keyword evidence="3" id="KW-0728">SH3 domain</keyword>
<keyword evidence="10" id="KW-1185">Reference proteome</keyword>
<gene>
    <name evidence="9" type="ORF">EHS25_002756</name>
</gene>
<dbReference type="SUPFAM" id="SSF54277">
    <property type="entry name" value="CAD &amp; PB1 domains"/>
    <property type="match status" value="1"/>
</dbReference>
<dbReference type="Gene3D" id="1.25.40.10">
    <property type="entry name" value="Tetratricopeptide repeat domain"/>
    <property type="match status" value="1"/>
</dbReference>
<dbReference type="OrthoDB" id="9450131at2759"/>
<evidence type="ECO:0000256" key="6">
    <source>
        <dbReference type="ARBA" id="ARBA00022803"/>
    </source>
</evidence>
<feature type="region of interest" description="Disordered" evidence="7">
    <location>
        <begin position="418"/>
        <end position="477"/>
    </location>
</feature>
<evidence type="ECO:0000256" key="5">
    <source>
        <dbReference type="ARBA" id="ARBA00022737"/>
    </source>
</evidence>
<feature type="domain" description="PB1" evidence="8">
    <location>
        <begin position="488"/>
        <end position="577"/>
    </location>
</feature>
<keyword evidence="4" id="KW-0963">Cytoplasm</keyword>
<proteinExistence type="inferred from homology"/>
<dbReference type="Gene3D" id="3.10.20.90">
    <property type="entry name" value="Phosphatidylinositol 3-kinase Catalytic Subunit, Chain A, domain 1"/>
    <property type="match status" value="1"/>
</dbReference>
<accession>A0A427YD90</accession>
<dbReference type="Pfam" id="PF00564">
    <property type="entry name" value="PB1"/>
    <property type="match status" value="1"/>
</dbReference>
<reference evidence="9 10" key="1">
    <citation type="submission" date="2018-11" db="EMBL/GenBank/DDBJ databases">
        <title>Genome sequence of Saitozyma podzolica DSM 27192.</title>
        <authorList>
            <person name="Aliyu H."/>
            <person name="Gorte O."/>
            <person name="Ochsenreither K."/>
        </authorList>
    </citation>
    <scope>NUCLEOTIDE SEQUENCE [LARGE SCALE GENOMIC DNA]</scope>
    <source>
        <strain evidence="9 10">DSM 27192</strain>
    </source>
</reference>
<comment type="caution">
    <text evidence="9">The sequence shown here is derived from an EMBL/GenBank/DDBJ whole genome shotgun (WGS) entry which is preliminary data.</text>
</comment>
<dbReference type="AlphaFoldDB" id="A0A427YD90"/>
<dbReference type="SMART" id="SM00666">
    <property type="entry name" value="PB1"/>
    <property type="match status" value="1"/>
</dbReference>
<evidence type="ECO:0000259" key="8">
    <source>
        <dbReference type="PROSITE" id="PS51745"/>
    </source>
</evidence>
<keyword evidence="5" id="KW-0677">Repeat</keyword>
<feature type="compositionally biased region" description="Polar residues" evidence="7">
    <location>
        <begin position="218"/>
        <end position="227"/>
    </location>
</feature>
<evidence type="ECO:0000256" key="4">
    <source>
        <dbReference type="ARBA" id="ARBA00022490"/>
    </source>
</evidence>